<proteinExistence type="predicted"/>
<gene>
    <name evidence="1" type="ORF">RD2015_1265</name>
</gene>
<organism evidence="1 2">
    <name type="scientific">Roseateles depolymerans</name>
    <dbReference type="NCBI Taxonomy" id="76731"/>
    <lineage>
        <taxon>Bacteria</taxon>
        <taxon>Pseudomonadati</taxon>
        <taxon>Pseudomonadota</taxon>
        <taxon>Betaproteobacteria</taxon>
        <taxon>Burkholderiales</taxon>
        <taxon>Sphaerotilaceae</taxon>
        <taxon>Roseateles</taxon>
    </lineage>
</organism>
<name>A0A0U3ME37_9BURK</name>
<dbReference type="Proteomes" id="UP000060699">
    <property type="component" value="Chromosome"/>
</dbReference>
<dbReference type="OrthoDB" id="9993033at2"/>
<protein>
    <submittedName>
        <fullName evidence="1">Uncharacterized protein</fullName>
    </submittedName>
</protein>
<dbReference type="RefSeq" id="WP_147307169.1">
    <property type="nucleotide sequence ID" value="NZ_CP013729.1"/>
</dbReference>
<keyword evidence="2" id="KW-1185">Reference proteome</keyword>
<accession>A0A0U3ME37</accession>
<dbReference type="KEGG" id="rdp:RD2015_1265"/>
<evidence type="ECO:0000313" key="2">
    <source>
        <dbReference type="Proteomes" id="UP000060699"/>
    </source>
</evidence>
<sequence length="283" mass="31837">MQFRDAWNNFVLANIQSATGFSSIVAAEELSGGRFANWHRVTLPELAVGMNYELFIEVAIGAWHHPYKTLFLQWTRESANLALADPRFSIRSENSRNGWKNPGIFPGNHGVVLAISSLAEAIERNSDPGVLKLVEAADEIKDCGLQMKGEDWNTYIAQGGYLRAIQLFMIAGKADLARSALQTRRNFKYVNAHRQWLVNVLNFIAPGAQFHQATAEQTMLFDSQFDVIRNPAFKTAPPNDLSDKHLGQDLMQMRLDLAIIRQRYIVGQPISGNWETIFSSISR</sequence>
<dbReference type="AlphaFoldDB" id="A0A0U3ME37"/>
<evidence type="ECO:0000313" key="1">
    <source>
        <dbReference type="EMBL" id="ALV05756.1"/>
    </source>
</evidence>
<reference evidence="1 2" key="1">
    <citation type="submission" date="2015-12" db="EMBL/GenBank/DDBJ databases">
        <title>Complete genome of Roseateles depolymerans KCTC 42856.</title>
        <authorList>
            <person name="Kim K.M."/>
        </authorList>
    </citation>
    <scope>NUCLEOTIDE SEQUENCE [LARGE SCALE GENOMIC DNA]</scope>
    <source>
        <strain evidence="1 2">KCTC 42856</strain>
    </source>
</reference>
<dbReference type="EMBL" id="CP013729">
    <property type="protein sequence ID" value="ALV05756.1"/>
    <property type="molecule type" value="Genomic_DNA"/>
</dbReference>